<evidence type="ECO:0000256" key="3">
    <source>
        <dbReference type="ARBA" id="ARBA00022553"/>
    </source>
</evidence>
<dbReference type="Proteomes" id="UP000680206">
    <property type="component" value="Unassembled WGS sequence"/>
</dbReference>
<keyword evidence="6 13" id="KW-0418">Kinase</keyword>
<protein>
    <recommendedName>
        <fullName evidence="2">histidine kinase</fullName>
        <ecNumber evidence="2">2.7.13.3</ecNumber>
    </recommendedName>
</protein>
<evidence type="ECO:0000256" key="1">
    <source>
        <dbReference type="ARBA" id="ARBA00000085"/>
    </source>
</evidence>
<keyword evidence="10" id="KW-0472">Membrane</keyword>
<keyword evidence="10" id="KW-1133">Transmembrane helix</keyword>
<evidence type="ECO:0000256" key="9">
    <source>
        <dbReference type="SAM" id="MobiDB-lite"/>
    </source>
</evidence>
<reference evidence="13 14" key="1">
    <citation type="submission" date="2021-03" db="EMBL/GenBank/DDBJ databases">
        <title>Actinomadura violae sp. nov., isolated from lichen in Thailand.</title>
        <authorList>
            <person name="Kanchanasin P."/>
            <person name="Saeng-In P."/>
            <person name="Phongsopitanun W."/>
            <person name="Yuki M."/>
            <person name="Kudo T."/>
            <person name="Ohkuma M."/>
            <person name="Tanasupawat S."/>
        </authorList>
    </citation>
    <scope>NUCLEOTIDE SEQUENCE [LARGE SCALE GENOMIC DNA]</scope>
    <source>
        <strain evidence="13 14">LCR2-06</strain>
    </source>
</reference>
<feature type="region of interest" description="Disordered" evidence="9">
    <location>
        <begin position="345"/>
        <end position="367"/>
    </location>
</feature>
<keyword evidence="4" id="KW-0808">Transferase</keyword>
<evidence type="ECO:0000256" key="10">
    <source>
        <dbReference type="SAM" id="Phobius"/>
    </source>
</evidence>
<dbReference type="InterPro" id="IPR003594">
    <property type="entry name" value="HATPase_dom"/>
</dbReference>
<organism evidence="13 14">
    <name type="scientific">Actinomadura violacea</name>
    <dbReference type="NCBI Taxonomy" id="2819934"/>
    <lineage>
        <taxon>Bacteria</taxon>
        <taxon>Bacillati</taxon>
        <taxon>Actinomycetota</taxon>
        <taxon>Actinomycetes</taxon>
        <taxon>Streptosporangiales</taxon>
        <taxon>Thermomonosporaceae</taxon>
        <taxon>Actinomadura</taxon>
    </lineage>
</organism>
<keyword evidence="7" id="KW-0067">ATP-binding</keyword>
<dbReference type="InterPro" id="IPR050482">
    <property type="entry name" value="Sensor_HK_TwoCompSys"/>
</dbReference>
<dbReference type="InterPro" id="IPR036890">
    <property type="entry name" value="HATPase_C_sf"/>
</dbReference>
<keyword evidence="14" id="KW-1185">Reference proteome</keyword>
<evidence type="ECO:0000313" key="13">
    <source>
        <dbReference type="EMBL" id="MBO2458252.1"/>
    </source>
</evidence>
<dbReference type="Gene3D" id="1.20.5.1930">
    <property type="match status" value="1"/>
</dbReference>
<dbReference type="PANTHER" id="PTHR24421:SF10">
    <property type="entry name" value="NITRATE_NITRITE SENSOR PROTEIN NARQ"/>
    <property type="match status" value="1"/>
</dbReference>
<dbReference type="Pfam" id="PF02518">
    <property type="entry name" value="HATPase_c"/>
    <property type="match status" value="1"/>
</dbReference>
<dbReference type="CDD" id="cd16917">
    <property type="entry name" value="HATPase_UhpB-NarQ-NarX-like"/>
    <property type="match status" value="1"/>
</dbReference>
<evidence type="ECO:0000256" key="2">
    <source>
        <dbReference type="ARBA" id="ARBA00012438"/>
    </source>
</evidence>
<evidence type="ECO:0000256" key="7">
    <source>
        <dbReference type="ARBA" id="ARBA00022840"/>
    </source>
</evidence>
<dbReference type="GO" id="GO:0016301">
    <property type="term" value="F:kinase activity"/>
    <property type="evidence" value="ECO:0007669"/>
    <property type="project" value="UniProtKB-KW"/>
</dbReference>
<feature type="compositionally biased region" description="Basic and acidic residues" evidence="9">
    <location>
        <begin position="358"/>
        <end position="367"/>
    </location>
</feature>
<evidence type="ECO:0000256" key="6">
    <source>
        <dbReference type="ARBA" id="ARBA00022777"/>
    </source>
</evidence>
<dbReference type="EMBL" id="JAGEPF010000007">
    <property type="protein sequence ID" value="MBO2458252.1"/>
    <property type="molecule type" value="Genomic_DNA"/>
</dbReference>
<feature type="transmembrane region" description="Helical" evidence="10">
    <location>
        <begin position="148"/>
        <end position="169"/>
    </location>
</feature>
<dbReference type="EC" id="2.7.13.3" evidence="2"/>
<evidence type="ECO:0000259" key="12">
    <source>
        <dbReference type="Pfam" id="PF07730"/>
    </source>
</evidence>
<gene>
    <name evidence="13" type="ORF">J4709_11810</name>
</gene>
<dbReference type="SUPFAM" id="SSF55874">
    <property type="entry name" value="ATPase domain of HSP90 chaperone/DNA topoisomerase II/histidine kinase"/>
    <property type="match status" value="1"/>
</dbReference>
<feature type="transmembrane region" description="Helical" evidence="10">
    <location>
        <begin position="51"/>
        <end position="68"/>
    </location>
</feature>
<evidence type="ECO:0000256" key="4">
    <source>
        <dbReference type="ARBA" id="ARBA00022679"/>
    </source>
</evidence>
<comment type="catalytic activity">
    <reaction evidence="1">
        <text>ATP + protein L-histidine = ADP + protein N-phospho-L-histidine.</text>
        <dbReference type="EC" id="2.7.13.3"/>
    </reaction>
</comment>
<feature type="domain" description="Signal transduction histidine kinase subgroup 3 dimerisation and phosphoacceptor" evidence="12">
    <location>
        <begin position="194"/>
        <end position="259"/>
    </location>
</feature>
<evidence type="ECO:0000256" key="8">
    <source>
        <dbReference type="ARBA" id="ARBA00023012"/>
    </source>
</evidence>
<keyword evidence="5" id="KW-0547">Nucleotide-binding</keyword>
<evidence type="ECO:0000313" key="14">
    <source>
        <dbReference type="Proteomes" id="UP000680206"/>
    </source>
</evidence>
<dbReference type="InterPro" id="IPR011712">
    <property type="entry name" value="Sig_transdc_His_kin_sub3_dim/P"/>
</dbReference>
<feature type="domain" description="Histidine kinase/HSP90-like ATPase" evidence="11">
    <location>
        <begin position="308"/>
        <end position="398"/>
    </location>
</feature>
<name>A0ABS3RNK7_9ACTN</name>
<evidence type="ECO:0000259" key="11">
    <source>
        <dbReference type="Pfam" id="PF02518"/>
    </source>
</evidence>
<keyword evidence="10" id="KW-0812">Transmembrane</keyword>
<dbReference type="Gene3D" id="3.30.565.10">
    <property type="entry name" value="Histidine kinase-like ATPase, C-terminal domain"/>
    <property type="match status" value="1"/>
</dbReference>
<sequence>MQTSKALSTARRAAPNRTDSVIGLGVALLVLVLAGSRAGAKLPWIDDPQRLDAVAVGLVGVMAGAVALRRRYPRSVLVVLNAAALAWSAVHYPSPLVPLVPLVACYTLASLRGWRWGLAGAAVTALTAMAAIRLAFDGAAPAGITGNAMWMAFTAGAAGTAVGYNRALLVATRAQLAREARTREEQSRRLVVEERLRIARELHDVLGHTMAGISVQAGVGIHLIATRPAQAVEALRAIKQISDEGLTDVKTILGILRADGDEPDRPRAPRGGLDQLDALLDPVRAAGVRPELNIHHDARPLPAAVDLAAYRIIQEALTNVVRHAHARTVRLDLRYEPAQLVIQIRDDGPAPGTGPRDTGGKDGHGMSGMRERAVALSGRFTAGPHPDGGFQVLCVIPTPDQAG</sequence>
<proteinExistence type="predicted"/>
<evidence type="ECO:0000256" key="5">
    <source>
        <dbReference type="ARBA" id="ARBA00022741"/>
    </source>
</evidence>
<comment type="caution">
    <text evidence="13">The sequence shown here is derived from an EMBL/GenBank/DDBJ whole genome shotgun (WGS) entry which is preliminary data.</text>
</comment>
<dbReference type="Pfam" id="PF07730">
    <property type="entry name" value="HisKA_3"/>
    <property type="match status" value="1"/>
</dbReference>
<dbReference type="PANTHER" id="PTHR24421">
    <property type="entry name" value="NITRATE/NITRITE SENSOR PROTEIN NARX-RELATED"/>
    <property type="match status" value="1"/>
</dbReference>
<keyword evidence="3" id="KW-0597">Phosphoprotein</keyword>
<dbReference type="RefSeq" id="WP_208240130.1">
    <property type="nucleotide sequence ID" value="NZ_JAGEPF010000007.1"/>
</dbReference>
<feature type="transmembrane region" description="Helical" evidence="10">
    <location>
        <begin position="75"/>
        <end position="94"/>
    </location>
</feature>
<feature type="transmembrane region" description="Helical" evidence="10">
    <location>
        <begin position="114"/>
        <end position="136"/>
    </location>
</feature>
<accession>A0ABS3RNK7</accession>
<keyword evidence="8" id="KW-0902">Two-component regulatory system</keyword>
<feature type="transmembrane region" description="Helical" evidence="10">
    <location>
        <begin position="21"/>
        <end position="39"/>
    </location>
</feature>